<organism evidence="6 7">
    <name type="scientific">Novosphingobium album</name>
    <name type="common">ex Hu et al. 2023</name>
    <dbReference type="NCBI Taxonomy" id="2930093"/>
    <lineage>
        <taxon>Bacteria</taxon>
        <taxon>Pseudomonadati</taxon>
        <taxon>Pseudomonadota</taxon>
        <taxon>Alphaproteobacteria</taxon>
        <taxon>Sphingomonadales</taxon>
        <taxon>Sphingomonadaceae</taxon>
        <taxon>Novosphingobium</taxon>
    </lineage>
</organism>
<feature type="modified residue" description="4-aspartylphosphate" evidence="2">
    <location>
        <position position="54"/>
    </location>
</feature>
<dbReference type="CDD" id="cd00383">
    <property type="entry name" value="trans_reg_C"/>
    <property type="match status" value="1"/>
</dbReference>
<evidence type="ECO:0000256" key="1">
    <source>
        <dbReference type="ARBA" id="ARBA00023125"/>
    </source>
</evidence>
<dbReference type="EMBL" id="JALHLE010000020">
    <property type="protein sequence ID" value="MCJ2179568.1"/>
    <property type="molecule type" value="Genomic_DNA"/>
</dbReference>
<dbReference type="InterPro" id="IPR016032">
    <property type="entry name" value="Sig_transdc_resp-reg_C-effctor"/>
</dbReference>
<dbReference type="Proteomes" id="UP001162880">
    <property type="component" value="Unassembled WGS sequence"/>
</dbReference>
<dbReference type="InterPro" id="IPR039420">
    <property type="entry name" value="WalR-like"/>
</dbReference>
<dbReference type="PANTHER" id="PTHR48111">
    <property type="entry name" value="REGULATOR OF RPOS"/>
    <property type="match status" value="1"/>
</dbReference>
<evidence type="ECO:0000313" key="7">
    <source>
        <dbReference type="Proteomes" id="UP001162880"/>
    </source>
</evidence>
<evidence type="ECO:0000259" key="5">
    <source>
        <dbReference type="PROSITE" id="PS51755"/>
    </source>
</evidence>
<evidence type="ECO:0000259" key="4">
    <source>
        <dbReference type="PROSITE" id="PS50110"/>
    </source>
</evidence>
<evidence type="ECO:0000313" key="6">
    <source>
        <dbReference type="EMBL" id="MCJ2179568.1"/>
    </source>
</evidence>
<proteinExistence type="predicted"/>
<reference evidence="6" key="1">
    <citation type="submission" date="2022-03" db="EMBL/GenBank/DDBJ databases">
        <title>Identification of a novel bacterium isolated from mangrove sediments.</title>
        <authorList>
            <person name="Pan X."/>
        </authorList>
    </citation>
    <scope>NUCLEOTIDE SEQUENCE</scope>
    <source>
        <strain evidence="6">B2580</strain>
    </source>
</reference>
<feature type="DNA-binding region" description="OmpR/PhoB-type" evidence="3">
    <location>
        <begin position="127"/>
        <end position="226"/>
    </location>
</feature>
<dbReference type="Gene3D" id="3.40.50.2300">
    <property type="match status" value="1"/>
</dbReference>
<evidence type="ECO:0000256" key="3">
    <source>
        <dbReference type="PROSITE-ProRule" id="PRU01091"/>
    </source>
</evidence>
<feature type="domain" description="OmpR/PhoB-type" evidence="5">
    <location>
        <begin position="127"/>
        <end position="226"/>
    </location>
</feature>
<accession>A0ABT0B3V8</accession>
<keyword evidence="2" id="KW-0597">Phosphoprotein</keyword>
<dbReference type="Pfam" id="PF00486">
    <property type="entry name" value="Trans_reg_C"/>
    <property type="match status" value="1"/>
</dbReference>
<sequence>MNARTVFVVEDNTKIAGVLRDYLHAEGYTARLFPDSRDVLVAARANPPAAILLDLMLPGTDGFTLCGALREFCAAPVLMLTARVDEIDRLRGLETGADDYICKPFSPREVMARIAAAIRRAEGRVIRDAAANAPYAIDSEQQRIAWAGEWLPLSPAEYAVLAALFGQPGRVFSRAQLLDRLGDRALESSDRAIDSHMKNIRRKITSVDPEARCIAAVYGMGYRFDPPTKS</sequence>
<keyword evidence="1 3" id="KW-0238">DNA-binding</keyword>
<dbReference type="Gene3D" id="6.10.250.690">
    <property type="match status" value="1"/>
</dbReference>
<dbReference type="Gene3D" id="1.10.10.10">
    <property type="entry name" value="Winged helix-like DNA-binding domain superfamily/Winged helix DNA-binding domain"/>
    <property type="match status" value="1"/>
</dbReference>
<feature type="domain" description="Response regulatory" evidence="4">
    <location>
        <begin position="5"/>
        <end position="118"/>
    </location>
</feature>
<dbReference type="SMART" id="SM00448">
    <property type="entry name" value="REC"/>
    <property type="match status" value="1"/>
</dbReference>
<dbReference type="InterPro" id="IPR011006">
    <property type="entry name" value="CheY-like_superfamily"/>
</dbReference>
<gene>
    <name evidence="6" type="ORF">MTR64_13410</name>
</gene>
<dbReference type="SMART" id="SM00862">
    <property type="entry name" value="Trans_reg_C"/>
    <property type="match status" value="1"/>
</dbReference>
<dbReference type="SUPFAM" id="SSF52172">
    <property type="entry name" value="CheY-like"/>
    <property type="match status" value="1"/>
</dbReference>
<dbReference type="PROSITE" id="PS50110">
    <property type="entry name" value="RESPONSE_REGULATORY"/>
    <property type="match status" value="1"/>
</dbReference>
<name>A0ABT0B3V8_9SPHN</name>
<dbReference type="Pfam" id="PF00072">
    <property type="entry name" value="Response_reg"/>
    <property type="match status" value="1"/>
</dbReference>
<dbReference type="PROSITE" id="PS51755">
    <property type="entry name" value="OMPR_PHOB"/>
    <property type="match status" value="1"/>
</dbReference>
<dbReference type="RefSeq" id="WP_243994593.1">
    <property type="nucleotide sequence ID" value="NZ_JALHLE010000020.1"/>
</dbReference>
<comment type="caution">
    <text evidence="6">The sequence shown here is derived from an EMBL/GenBank/DDBJ whole genome shotgun (WGS) entry which is preliminary data.</text>
</comment>
<dbReference type="PANTHER" id="PTHR48111:SF59">
    <property type="entry name" value="TRANSCRIPTIONAL REGULATORY PROTEIN BAER"/>
    <property type="match status" value="1"/>
</dbReference>
<keyword evidence="7" id="KW-1185">Reference proteome</keyword>
<dbReference type="InterPro" id="IPR036388">
    <property type="entry name" value="WH-like_DNA-bd_sf"/>
</dbReference>
<dbReference type="InterPro" id="IPR001789">
    <property type="entry name" value="Sig_transdc_resp-reg_receiver"/>
</dbReference>
<dbReference type="SUPFAM" id="SSF46894">
    <property type="entry name" value="C-terminal effector domain of the bipartite response regulators"/>
    <property type="match status" value="1"/>
</dbReference>
<evidence type="ECO:0000256" key="2">
    <source>
        <dbReference type="PROSITE-ProRule" id="PRU00169"/>
    </source>
</evidence>
<protein>
    <submittedName>
        <fullName evidence="6">Response regulator</fullName>
    </submittedName>
</protein>
<dbReference type="InterPro" id="IPR001867">
    <property type="entry name" value="OmpR/PhoB-type_DNA-bd"/>
</dbReference>